<sequence length="454" mass="47242">MVNPSTSPAPTQVNTRALVSLMLSVVVVTMDISLTSTAVPAIAQSLGQSPAQTIWIINIYYLTVVASLLPLAALGEIIGHKRVFSVGLVIFAIGALISGFSESLTTLMLARGLLGIGAASVSSTTPALVRTLYPPAQIGRGYGLYALIVGVAFTAGPTVASVVLSITSWQWIYLANVPFALAALWLITTGLPDSERADRRLDPIAAVLCALMFAALLTAVSSVGHLKWMQVAIAGLATFALTYALMRREANKPAPILGIDLFRIRLFALSSMTAITAFTVQGLVFVVLPLLLTIELDYTPAQAGLLITPWPAALAIFNGISGRLTEHIAPGALGAVGMIIVAVGLILVGTMPDQATPFDIGWRLVVCGIGFGLYQSPNMVALMNSAPKNRSGSASGIVATSRLLGQCIGATAVAFCLSSFGNTGIQTAIWVGVVVAVLSASISASRLTRMAQHS</sequence>
<feature type="transmembrane region" description="Helical" evidence="6">
    <location>
        <begin position="427"/>
        <end position="448"/>
    </location>
</feature>
<feature type="transmembrane region" description="Helical" evidence="6">
    <location>
        <begin position="328"/>
        <end position="348"/>
    </location>
</feature>
<dbReference type="Pfam" id="PF07690">
    <property type="entry name" value="MFS_1"/>
    <property type="match status" value="1"/>
</dbReference>
<feature type="transmembrane region" description="Helical" evidence="6">
    <location>
        <begin position="54"/>
        <end position="74"/>
    </location>
</feature>
<feature type="transmembrane region" description="Helical" evidence="6">
    <location>
        <begin position="360"/>
        <end position="382"/>
    </location>
</feature>
<feature type="transmembrane region" description="Helical" evidence="6">
    <location>
        <begin position="303"/>
        <end position="321"/>
    </location>
</feature>
<feature type="transmembrane region" description="Helical" evidence="6">
    <location>
        <begin position="21"/>
        <end position="42"/>
    </location>
</feature>
<evidence type="ECO:0000256" key="1">
    <source>
        <dbReference type="ARBA" id="ARBA00004141"/>
    </source>
</evidence>
<evidence type="ECO:0000256" key="3">
    <source>
        <dbReference type="ARBA" id="ARBA00022692"/>
    </source>
</evidence>
<name>A0ABY4AIB1_9BURK</name>
<proteinExistence type="predicted"/>
<feature type="domain" description="Major facilitator superfamily (MFS) profile" evidence="7">
    <location>
        <begin position="17"/>
        <end position="451"/>
    </location>
</feature>
<feature type="transmembrane region" description="Helical" evidence="6">
    <location>
        <begin position="113"/>
        <end position="133"/>
    </location>
</feature>
<dbReference type="Proteomes" id="UP000831607">
    <property type="component" value="Chromosome"/>
</dbReference>
<keyword evidence="5 6" id="KW-0472">Membrane</keyword>
<comment type="subcellular location">
    <subcellularLocation>
        <location evidence="1">Membrane</location>
        <topology evidence="1">Multi-pass membrane protein</topology>
    </subcellularLocation>
</comment>
<feature type="transmembrane region" description="Helical" evidence="6">
    <location>
        <begin position="228"/>
        <end position="246"/>
    </location>
</feature>
<dbReference type="InterPro" id="IPR011701">
    <property type="entry name" value="MFS"/>
</dbReference>
<gene>
    <name evidence="8" type="ORF">DHf2319_11365</name>
</gene>
<organism evidence="8 9">
    <name type="scientific">Orrella daihaiensis</name>
    <dbReference type="NCBI Taxonomy" id="2782176"/>
    <lineage>
        <taxon>Bacteria</taxon>
        <taxon>Pseudomonadati</taxon>
        <taxon>Pseudomonadota</taxon>
        <taxon>Betaproteobacteria</taxon>
        <taxon>Burkholderiales</taxon>
        <taxon>Alcaligenaceae</taxon>
        <taxon>Orrella</taxon>
    </lineage>
</organism>
<evidence type="ECO:0000256" key="5">
    <source>
        <dbReference type="ARBA" id="ARBA00023136"/>
    </source>
</evidence>
<dbReference type="Gene3D" id="1.20.1250.20">
    <property type="entry name" value="MFS general substrate transporter like domains"/>
    <property type="match status" value="1"/>
</dbReference>
<dbReference type="InterPro" id="IPR020846">
    <property type="entry name" value="MFS_dom"/>
</dbReference>
<dbReference type="PROSITE" id="PS50850">
    <property type="entry name" value="MFS"/>
    <property type="match status" value="1"/>
</dbReference>
<dbReference type="Gene3D" id="1.20.1720.10">
    <property type="entry name" value="Multidrug resistance protein D"/>
    <property type="match status" value="1"/>
</dbReference>
<feature type="transmembrane region" description="Helical" evidence="6">
    <location>
        <begin position="403"/>
        <end position="421"/>
    </location>
</feature>
<keyword evidence="4 6" id="KW-1133">Transmembrane helix</keyword>
<dbReference type="InterPro" id="IPR036259">
    <property type="entry name" value="MFS_trans_sf"/>
</dbReference>
<evidence type="ECO:0000313" key="9">
    <source>
        <dbReference type="Proteomes" id="UP000831607"/>
    </source>
</evidence>
<evidence type="ECO:0000259" key="7">
    <source>
        <dbReference type="PROSITE" id="PS50850"/>
    </source>
</evidence>
<evidence type="ECO:0000256" key="2">
    <source>
        <dbReference type="ARBA" id="ARBA00022448"/>
    </source>
</evidence>
<keyword evidence="2" id="KW-0813">Transport</keyword>
<keyword evidence="9" id="KW-1185">Reference proteome</keyword>
<accession>A0ABY4AIB1</accession>
<reference evidence="8 9" key="1">
    <citation type="submission" date="2020-11" db="EMBL/GenBank/DDBJ databases">
        <title>Algicoccus daihaiensis sp.nov., isolated from Daihai Lake in Inner Mongolia.</title>
        <authorList>
            <person name="Kai J."/>
        </authorList>
    </citation>
    <scope>NUCLEOTIDE SEQUENCE [LARGE SCALE GENOMIC DNA]</scope>
    <source>
        <strain evidence="9">f23</strain>
    </source>
</reference>
<dbReference type="EMBL" id="CP063982">
    <property type="protein sequence ID" value="UOD50023.1"/>
    <property type="molecule type" value="Genomic_DNA"/>
</dbReference>
<evidence type="ECO:0000256" key="6">
    <source>
        <dbReference type="SAM" id="Phobius"/>
    </source>
</evidence>
<feature type="transmembrane region" description="Helical" evidence="6">
    <location>
        <begin position="83"/>
        <end position="101"/>
    </location>
</feature>
<dbReference type="CDD" id="cd17321">
    <property type="entry name" value="MFS_MMR_MDR_like"/>
    <property type="match status" value="1"/>
</dbReference>
<evidence type="ECO:0000256" key="4">
    <source>
        <dbReference type="ARBA" id="ARBA00022989"/>
    </source>
</evidence>
<feature type="transmembrane region" description="Helical" evidence="6">
    <location>
        <begin position="172"/>
        <end position="191"/>
    </location>
</feature>
<dbReference type="SUPFAM" id="SSF103473">
    <property type="entry name" value="MFS general substrate transporter"/>
    <property type="match status" value="1"/>
</dbReference>
<feature type="transmembrane region" description="Helical" evidence="6">
    <location>
        <begin position="203"/>
        <end position="222"/>
    </location>
</feature>
<protein>
    <submittedName>
        <fullName evidence="8">MFS transporter</fullName>
    </submittedName>
</protein>
<feature type="transmembrane region" description="Helical" evidence="6">
    <location>
        <begin position="266"/>
        <end position="291"/>
    </location>
</feature>
<dbReference type="PANTHER" id="PTHR42718">
    <property type="entry name" value="MAJOR FACILITATOR SUPERFAMILY MULTIDRUG TRANSPORTER MFSC"/>
    <property type="match status" value="1"/>
</dbReference>
<keyword evidence="3 6" id="KW-0812">Transmembrane</keyword>
<feature type="transmembrane region" description="Helical" evidence="6">
    <location>
        <begin position="145"/>
        <end position="166"/>
    </location>
</feature>
<evidence type="ECO:0000313" key="8">
    <source>
        <dbReference type="EMBL" id="UOD50023.1"/>
    </source>
</evidence>
<dbReference type="PANTHER" id="PTHR42718:SF9">
    <property type="entry name" value="MAJOR FACILITATOR SUPERFAMILY MULTIDRUG TRANSPORTER MFSC"/>
    <property type="match status" value="1"/>
</dbReference>